<dbReference type="InterPro" id="IPR016796">
    <property type="entry name" value="UCP021774"/>
</dbReference>
<keyword evidence="3" id="KW-1185">Reference proteome</keyword>
<dbReference type="PANTHER" id="PTHR38342">
    <property type="entry name" value="SLR5037 PROTEIN"/>
    <property type="match status" value="1"/>
</dbReference>
<evidence type="ECO:0000259" key="1">
    <source>
        <dbReference type="Pfam" id="PF03625"/>
    </source>
</evidence>
<dbReference type="Pfam" id="PF03625">
    <property type="entry name" value="DUF302"/>
    <property type="match status" value="1"/>
</dbReference>
<dbReference type="Gene3D" id="3.30.310.70">
    <property type="entry name" value="TT1751-like domain"/>
    <property type="match status" value="1"/>
</dbReference>
<name>A0A1M5ZPD9_9FIRM</name>
<sequence>MKGVWCIMEPIYSVTTTKSFEEAVKSVGEQTEANGFRVLYVHDVQETLAEKNFKIQPLKILEVCNAKFASNALEIDLVVSLLMPCKINVYSEEGKIIISTIRPTSLATIFNKQELRSFAEDVEKVLISIIDQSK</sequence>
<dbReference type="CDD" id="cd14797">
    <property type="entry name" value="DUF302"/>
    <property type="match status" value="1"/>
</dbReference>
<feature type="domain" description="DUF302" evidence="1">
    <location>
        <begin position="42"/>
        <end position="103"/>
    </location>
</feature>
<dbReference type="Proteomes" id="UP000183954">
    <property type="component" value="Unassembled WGS sequence"/>
</dbReference>
<dbReference type="PANTHER" id="PTHR38342:SF1">
    <property type="entry name" value="SLR5037 PROTEIN"/>
    <property type="match status" value="1"/>
</dbReference>
<organism evidence="2 3">
    <name type="scientific">Desulfosporosinus lacus DSM 15449</name>
    <dbReference type="NCBI Taxonomy" id="1121420"/>
    <lineage>
        <taxon>Bacteria</taxon>
        <taxon>Bacillati</taxon>
        <taxon>Bacillota</taxon>
        <taxon>Clostridia</taxon>
        <taxon>Eubacteriales</taxon>
        <taxon>Desulfitobacteriaceae</taxon>
        <taxon>Desulfosporosinus</taxon>
    </lineage>
</organism>
<accession>A0A1M5ZPD9</accession>
<dbReference type="SUPFAM" id="SSF103247">
    <property type="entry name" value="TT1751-like"/>
    <property type="match status" value="1"/>
</dbReference>
<evidence type="ECO:0000313" key="3">
    <source>
        <dbReference type="Proteomes" id="UP000183954"/>
    </source>
</evidence>
<dbReference type="PIRSF" id="PIRSF021774">
    <property type="entry name" value="UCP021774"/>
    <property type="match status" value="1"/>
</dbReference>
<proteinExistence type="predicted"/>
<evidence type="ECO:0000313" key="2">
    <source>
        <dbReference type="EMBL" id="SHI25966.1"/>
    </source>
</evidence>
<dbReference type="EMBL" id="FQXJ01000013">
    <property type="protein sequence ID" value="SHI25966.1"/>
    <property type="molecule type" value="Genomic_DNA"/>
</dbReference>
<dbReference type="InterPro" id="IPR035923">
    <property type="entry name" value="TT1751-like_sf"/>
</dbReference>
<dbReference type="InterPro" id="IPR005180">
    <property type="entry name" value="DUF302"/>
</dbReference>
<reference evidence="3" key="1">
    <citation type="submission" date="2016-11" db="EMBL/GenBank/DDBJ databases">
        <authorList>
            <person name="Varghese N."/>
            <person name="Submissions S."/>
        </authorList>
    </citation>
    <scope>NUCLEOTIDE SEQUENCE [LARGE SCALE GENOMIC DNA]</scope>
    <source>
        <strain evidence="3">DSM 15449</strain>
    </source>
</reference>
<protein>
    <submittedName>
        <fullName evidence="2">Uncharacterized conserved protein, DUF302 family</fullName>
    </submittedName>
</protein>
<dbReference type="AlphaFoldDB" id="A0A1M5ZPD9"/>
<gene>
    <name evidence="2" type="ORF">SAMN02746098_03508</name>
</gene>
<dbReference type="STRING" id="1121420.SAMN02746098_03508"/>